<dbReference type="Proteomes" id="UP000077623">
    <property type="component" value="Unassembled WGS sequence"/>
</dbReference>
<dbReference type="RefSeq" id="WP_187150645.1">
    <property type="nucleotide sequence ID" value="NZ_LWUJ01000014.1"/>
</dbReference>
<sequence>MSNTLIKVGAGIVGISSVTTGSYFIRGYYNTDRIIHRINNSGMTLLNYSDPEAEWAKRWKDYVENSNNIWKLTDFDQTKGNKDQVPKSFKDKCYYSTGTAIEGNRGLLSQIERYCTKSFKITDLLGQEKGITLLKREDDPKLWKAAWDKYFENKKKNNKDPLDIKHFTNNNLPDNYKENCIKNANSEIRTKRDEKYSIVKSWCTKV</sequence>
<gene>
    <name evidence="1" type="ORF">A6V39_05040</name>
</gene>
<name>A0A1A9QBG1_9MOLU</name>
<protein>
    <submittedName>
        <fullName evidence="1">Uncharacterized protein</fullName>
    </submittedName>
</protein>
<comment type="caution">
    <text evidence="1">The sequence shown here is derived from an EMBL/GenBank/DDBJ whole genome shotgun (WGS) entry which is preliminary data.</text>
</comment>
<keyword evidence="2" id="KW-1185">Reference proteome</keyword>
<dbReference type="EMBL" id="LWUJ01000014">
    <property type="protein sequence ID" value="OAL09793.1"/>
    <property type="molecule type" value="Genomic_DNA"/>
</dbReference>
<reference evidence="2" key="1">
    <citation type="submission" date="2016-04" db="EMBL/GenBank/DDBJ databases">
        <authorList>
            <person name="Quiroz-Castaneda R.E."/>
            <person name="Martinez-Ocampo F."/>
        </authorList>
    </citation>
    <scope>NUCLEOTIDE SEQUENCE [LARGE SCALE GENOMIC DNA]</scope>
    <source>
        <strain evidence="2">INIFAP01</strain>
    </source>
</reference>
<evidence type="ECO:0000313" key="1">
    <source>
        <dbReference type="EMBL" id="OAL09793.1"/>
    </source>
</evidence>
<organism evidence="1 2">
    <name type="scientific">Candidatus Mycoplasma haematobovis</name>
    <dbReference type="NCBI Taxonomy" id="432608"/>
    <lineage>
        <taxon>Bacteria</taxon>
        <taxon>Bacillati</taxon>
        <taxon>Mycoplasmatota</taxon>
        <taxon>Mollicutes</taxon>
        <taxon>Mycoplasmataceae</taxon>
        <taxon>Mycoplasma</taxon>
    </lineage>
</organism>
<accession>A0A1A9QBG1</accession>
<evidence type="ECO:0000313" key="2">
    <source>
        <dbReference type="Proteomes" id="UP000077623"/>
    </source>
</evidence>
<dbReference type="AlphaFoldDB" id="A0A1A9QBG1"/>
<proteinExistence type="predicted"/>
<dbReference type="STRING" id="432608.A6V39_05040"/>